<sequence length="60" mass="7196">MRHAQLDLHAKAECRMPSRKISLLESRKNVFFQKKVNMHCLIWHFLIIIFSSNSWLIQSL</sequence>
<keyword evidence="1" id="KW-1133">Transmembrane helix</keyword>
<evidence type="ECO:0000256" key="1">
    <source>
        <dbReference type="SAM" id="Phobius"/>
    </source>
</evidence>
<protein>
    <submittedName>
        <fullName evidence="2">Uncharacterized protein</fullName>
    </submittedName>
</protein>
<proteinExistence type="predicted"/>
<reference evidence="2" key="2">
    <citation type="journal article" date="2015" name="Data Brief">
        <title>Shoot transcriptome of the giant reed, Arundo donax.</title>
        <authorList>
            <person name="Barrero R.A."/>
            <person name="Guerrero F.D."/>
            <person name="Moolhuijzen P."/>
            <person name="Goolsby J.A."/>
            <person name="Tidwell J."/>
            <person name="Bellgard S.E."/>
            <person name="Bellgard M.I."/>
        </authorList>
    </citation>
    <scope>NUCLEOTIDE SEQUENCE</scope>
    <source>
        <tissue evidence="2">Shoot tissue taken approximately 20 cm above the soil surface</tissue>
    </source>
</reference>
<keyword evidence="1" id="KW-0812">Transmembrane</keyword>
<organism evidence="2">
    <name type="scientific">Arundo donax</name>
    <name type="common">Giant reed</name>
    <name type="synonym">Donax arundinaceus</name>
    <dbReference type="NCBI Taxonomy" id="35708"/>
    <lineage>
        <taxon>Eukaryota</taxon>
        <taxon>Viridiplantae</taxon>
        <taxon>Streptophyta</taxon>
        <taxon>Embryophyta</taxon>
        <taxon>Tracheophyta</taxon>
        <taxon>Spermatophyta</taxon>
        <taxon>Magnoliopsida</taxon>
        <taxon>Liliopsida</taxon>
        <taxon>Poales</taxon>
        <taxon>Poaceae</taxon>
        <taxon>PACMAD clade</taxon>
        <taxon>Arundinoideae</taxon>
        <taxon>Arundineae</taxon>
        <taxon>Arundo</taxon>
    </lineage>
</organism>
<dbReference type="EMBL" id="GBRH01220237">
    <property type="protein sequence ID" value="JAD77658.1"/>
    <property type="molecule type" value="Transcribed_RNA"/>
</dbReference>
<evidence type="ECO:0000313" key="2">
    <source>
        <dbReference type="EMBL" id="JAD77658.1"/>
    </source>
</evidence>
<dbReference type="AlphaFoldDB" id="A0A0A9CTB7"/>
<accession>A0A0A9CTB7</accession>
<reference evidence="2" key="1">
    <citation type="submission" date="2014-09" db="EMBL/GenBank/DDBJ databases">
        <authorList>
            <person name="Magalhaes I.L.F."/>
            <person name="Oliveira U."/>
            <person name="Santos F.R."/>
            <person name="Vidigal T.H.D.A."/>
            <person name="Brescovit A.D."/>
            <person name="Santos A.J."/>
        </authorList>
    </citation>
    <scope>NUCLEOTIDE SEQUENCE</scope>
    <source>
        <tissue evidence="2">Shoot tissue taken approximately 20 cm above the soil surface</tissue>
    </source>
</reference>
<name>A0A0A9CTB7_ARUDO</name>
<feature type="transmembrane region" description="Helical" evidence="1">
    <location>
        <begin position="36"/>
        <end position="57"/>
    </location>
</feature>
<keyword evidence="1" id="KW-0472">Membrane</keyword>